<dbReference type="Proteomes" id="UP000563898">
    <property type="component" value="Unassembled WGS sequence"/>
</dbReference>
<accession>A0A846WSJ4</accession>
<proteinExistence type="predicted"/>
<dbReference type="AlphaFoldDB" id="A0A846WSJ4"/>
<evidence type="ECO:0000256" key="1">
    <source>
        <dbReference type="SAM" id="MobiDB-lite"/>
    </source>
</evidence>
<organism evidence="2 3">
    <name type="scientific">Gordonia polyisoprenivorans</name>
    <dbReference type="NCBI Taxonomy" id="84595"/>
    <lineage>
        <taxon>Bacteria</taxon>
        <taxon>Bacillati</taxon>
        <taxon>Actinomycetota</taxon>
        <taxon>Actinomycetes</taxon>
        <taxon>Mycobacteriales</taxon>
        <taxon>Gordoniaceae</taxon>
        <taxon>Gordonia</taxon>
    </lineage>
</organism>
<dbReference type="SUPFAM" id="SSF144064">
    <property type="entry name" value="Heme iron utilization protein-like"/>
    <property type="match status" value="1"/>
</dbReference>
<reference evidence="2 3" key="1">
    <citation type="submission" date="2020-04" db="EMBL/GenBank/DDBJ databases">
        <title>MicrobeNet Type strains.</title>
        <authorList>
            <person name="Nicholson A.C."/>
        </authorList>
    </citation>
    <scope>NUCLEOTIDE SEQUENCE [LARGE SCALE GENOMIC DNA]</scope>
    <source>
        <strain evidence="2 3">ATCC BAA-14</strain>
    </source>
</reference>
<feature type="region of interest" description="Disordered" evidence="1">
    <location>
        <begin position="1"/>
        <end position="40"/>
    </location>
</feature>
<name>A0A846WSJ4_9ACTN</name>
<dbReference type="RefSeq" id="WP_006368536.1">
    <property type="nucleotide sequence ID" value="NZ_CP073075.1"/>
</dbReference>
<comment type="caution">
    <text evidence="2">The sequence shown here is derived from an EMBL/GenBank/DDBJ whole genome shotgun (WGS) entry which is preliminary data.</text>
</comment>
<evidence type="ECO:0000313" key="2">
    <source>
        <dbReference type="EMBL" id="NKY04668.1"/>
    </source>
</evidence>
<sequence length="345" mass="35935">MPTNPESTPGHEDAPDGSGTSLSRGCRRDQGCGCAPGSSGTSDLATLMASPGFTGTVLGVEPAVVGAHLPHLDQVVGVTVAGPVVCNDVGAHEPPVHPGGPIRCDASRITLRLNPARLGSALITEPAAHVPPTLRFFDVDGNTAHATYLTELSDRLAFESIGLGRADPSFADAAGLDSYGPDAPASWSTPTPVRADDDQITQFDSILADGGVARRTELPGLSDAGFRRVDDRQVIAALEHAALLGMAMTTATCAPGCIQMRHDQLDGAREHRGQMVVASGRARAMINFGLVAESWITWSDGVWGRTGSIELYDRHGACSLVLTQTGPVPAPVFAAWDHLLTDLVA</sequence>
<dbReference type="EMBL" id="JAAXPC010000021">
    <property type="protein sequence ID" value="NKY04668.1"/>
    <property type="molecule type" value="Genomic_DNA"/>
</dbReference>
<dbReference type="Gene3D" id="3.40.1570.10">
    <property type="entry name" value="HemS/ChuS/ChuX like domains"/>
    <property type="match status" value="2"/>
</dbReference>
<evidence type="ECO:0000313" key="3">
    <source>
        <dbReference type="Proteomes" id="UP000563898"/>
    </source>
</evidence>
<protein>
    <submittedName>
        <fullName evidence="2">Heme transporter</fullName>
    </submittedName>
</protein>
<dbReference type="InterPro" id="IPR053733">
    <property type="entry name" value="Heme_Transport_Util_sf"/>
</dbReference>
<gene>
    <name evidence="2" type="ORF">HGA05_24195</name>
</gene>